<comment type="caution">
    <text evidence="2">The sequence shown here is derived from an EMBL/GenBank/DDBJ whole genome shotgun (WGS) entry which is preliminary data.</text>
</comment>
<accession>A0A6A0AKN7</accession>
<evidence type="ECO:0000313" key="2">
    <source>
        <dbReference type="EMBL" id="GFH33055.1"/>
    </source>
</evidence>
<organism evidence="2 3">
    <name type="scientific">Haematococcus lacustris</name>
    <name type="common">Green alga</name>
    <name type="synonym">Haematococcus pluvialis</name>
    <dbReference type="NCBI Taxonomy" id="44745"/>
    <lineage>
        <taxon>Eukaryota</taxon>
        <taxon>Viridiplantae</taxon>
        <taxon>Chlorophyta</taxon>
        <taxon>core chlorophytes</taxon>
        <taxon>Chlorophyceae</taxon>
        <taxon>CS clade</taxon>
        <taxon>Chlamydomonadales</taxon>
        <taxon>Haematococcaceae</taxon>
        <taxon>Haematococcus</taxon>
    </lineage>
</organism>
<sequence>GFLGLIEAVTLFLIRSGGVSASGSAVSLSGDDQDRYWLHECTELLLEGVTAAASSVFQACLEA</sequence>
<evidence type="ECO:0000313" key="3">
    <source>
        <dbReference type="Proteomes" id="UP000485058"/>
    </source>
</evidence>
<protein>
    <submittedName>
        <fullName evidence="2">Uncharacterized protein</fullName>
    </submittedName>
</protein>
<feature type="signal peptide" evidence="1">
    <location>
        <begin position="1"/>
        <end position="21"/>
    </location>
</feature>
<keyword evidence="1" id="KW-0732">Signal</keyword>
<reference evidence="2 3" key="1">
    <citation type="submission" date="2020-02" db="EMBL/GenBank/DDBJ databases">
        <title>Draft genome sequence of Haematococcus lacustris strain NIES-144.</title>
        <authorList>
            <person name="Morimoto D."/>
            <person name="Nakagawa S."/>
            <person name="Yoshida T."/>
            <person name="Sawayama S."/>
        </authorList>
    </citation>
    <scope>NUCLEOTIDE SEQUENCE [LARGE SCALE GENOMIC DNA]</scope>
    <source>
        <strain evidence="2 3">NIES-144</strain>
    </source>
</reference>
<dbReference type="Proteomes" id="UP000485058">
    <property type="component" value="Unassembled WGS sequence"/>
</dbReference>
<name>A0A6A0AKN7_HAELA</name>
<keyword evidence="3" id="KW-1185">Reference proteome</keyword>
<proteinExistence type="predicted"/>
<gene>
    <name evidence="2" type="ORF">HaLaN_32367</name>
</gene>
<feature type="chain" id="PRO_5025560079" evidence="1">
    <location>
        <begin position="22"/>
        <end position="63"/>
    </location>
</feature>
<feature type="non-terminal residue" evidence="2">
    <location>
        <position position="1"/>
    </location>
</feature>
<dbReference type="EMBL" id="BLLF01007658">
    <property type="protein sequence ID" value="GFH33055.1"/>
    <property type="molecule type" value="Genomic_DNA"/>
</dbReference>
<evidence type="ECO:0000256" key="1">
    <source>
        <dbReference type="SAM" id="SignalP"/>
    </source>
</evidence>
<dbReference type="AlphaFoldDB" id="A0A6A0AKN7"/>
<feature type="non-terminal residue" evidence="2">
    <location>
        <position position="63"/>
    </location>
</feature>